<proteinExistence type="predicted"/>
<keyword evidence="3" id="KW-1185">Reference proteome</keyword>
<sequence>MDRAQEPRVLAEKNGEAQGNPEYGGENGEVPRTPSMAEEWSRHKDPQYWRQNGESLKDPVYGGRMERPKDPGVVWRKN</sequence>
<gene>
    <name evidence="2" type="ORF">SPARVUS_LOCUS1313389</name>
</gene>
<dbReference type="Proteomes" id="UP001162483">
    <property type="component" value="Unassembled WGS sequence"/>
</dbReference>
<reference evidence="2" key="1">
    <citation type="submission" date="2023-05" db="EMBL/GenBank/DDBJ databases">
        <authorList>
            <person name="Stuckert A."/>
        </authorList>
    </citation>
    <scope>NUCLEOTIDE SEQUENCE</scope>
</reference>
<feature type="compositionally biased region" description="Basic and acidic residues" evidence="1">
    <location>
        <begin position="1"/>
        <end position="15"/>
    </location>
</feature>
<feature type="region of interest" description="Disordered" evidence="1">
    <location>
        <begin position="1"/>
        <end position="78"/>
    </location>
</feature>
<name>A0ABN9APR7_9NEOB</name>
<accession>A0ABN9APR7</accession>
<evidence type="ECO:0000313" key="3">
    <source>
        <dbReference type="Proteomes" id="UP001162483"/>
    </source>
</evidence>
<organism evidence="2 3">
    <name type="scientific">Staurois parvus</name>
    <dbReference type="NCBI Taxonomy" id="386267"/>
    <lineage>
        <taxon>Eukaryota</taxon>
        <taxon>Metazoa</taxon>
        <taxon>Chordata</taxon>
        <taxon>Craniata</taxon>
        <taxon>Vertebrata</taxon>
        <taxon>Euteleostomi</taxon>
        <taxon>Amphibia</taxon>
        <taxon>Batrachia</taxon>
        <taxon>Anura</taxon>
        <taxon>Neobatrachia</taxon>
        <taxon>Ranoidea</taxon>
        <taxon>Ranidae</taxon>
        <taxon>Staurois</taxon>
    </lineage>
</organism>
<protein>
    <submittedName>
        <fullName evidence="2">Uncharacterized protein</fullName>
    </submittedName>
</protein>
<evidence type="ECO:0000256" key="1">
    <source>
        <dbReference type="SAM" id="MobiDB-lite"/>
    </source>
</evidence>
<comment type="caution">
    <text evidence="2">The sequence shown here is derived from an EMBL/GenBank/DDBJ whole genome shotgun (WGS) entry which is preliminary data.</text>
</comment>
<dbReference type="EMBL" id="CATNWA010000744">
    <property type="protein sequence ID" value="CAI9537978.1"/>
    <property type="molecule type" value="Genomic_DNA"/>
</dbReference>
<evidence type="ECO:0000313" key="2">
    <source>
        <dbReference type="EMBL" id="CAI9537978.1"/>
    </source>
</evidence>